<sequence length="45" mass="5294">MKRCPKCKKPYFWNPDVGQIECPNCGRLSKMINKDEQKKSVSKLH</sequence>
<dbReference type="PATRIC" id="fig|1256908.3.peg.1315"/>
<gene>
    <name evidence="1" type="ORF">HMPREF0373_01416</name>
</gene>
<accession>U2PU54</accession>
<dbReference type="Proteomes" id="UP000016608">
    <property type="component" value="Unassembled WGS sequence"/>
</dbReference>
<protein>
    <submittedName>
        <fullName evidence="1">Uncharacterized protein</fullName>
    </submittedName>
</protein>
<reference evidence="1 2" key="1">
    <citation type="submission" date="2013-06" db="EMBL/GenBank/DDBJ databases">
        <authorList>
            <person name="Weinstock G."/>
            <person name="Sodergren E."/>
            <person name="Lobos E.A."/>
            <person name="Fulton L."/>
            <person name="Fulton R."/>
            <person name="Courtney L."/>
            <person name="Fronick C."/>
            <person name="O'Laughlin M."/>
            <person name="Godfrey J."/>
            <person name="Wilson R.M."/>
            <person name="Miner T."/>
            <person name="Farmer C."/>
            <person name="Delehaunty K."/>
            <person name="Cordes M."/>
            <person name="Minx P."/>
            <person name="Tomlinson C."/>
            <person name="Chen J."/>
            <person name="Wollam A."/>
            <person name="Pepin K.H."/>
            <person name="Bhonagiri V."/>
            <person name="Zhang X."/>
            <person name="Warren W."/>
            <person name="Mitreva M."/>
            <person name="Mardis E.R."/>
            <person name="Wilson R.K."/>
        </authorList>
    </citation>
    <scope>NUCLEOTIDE SEQUENCE [LARGE SCALE GENOMIC DNA]</scope>
    <source>
        <strain evidence="1 2">ATCC 29099</strain>
    </source>
</reference>
<proteinExistence type="predicted"/>
<evidence type="ECO:0000313" key="2">
    <source>
        <dbReference type="Proteomes" id="UP000016608"/>
    </source>
</evidence>
<dbReference type="HOGENOM" id="CLU_3199986_0_0_9"/>
<name>U2PU54_EUBRA</name>
<comment type="caution">
    <text evidence="1">The sequence shown here is derived from an EMBL/GenBank/DDBJ whole genome shotgun (WGS) entry which is preliminary data.</text>
</comment>
<keyword evidence="2" id="KW-1185">Reference proteome</keyword>
<organism evidence="1 2">
    <name type="scientific">Eubacterium ramulus ATCC 29099</name>
    <dbReference type="NCBI Taxonomy" id="1256908"/>
    <lineage>
        <taxon>Bacteria</taxon>
        <taxon>Bacillati</taxon>
        <taxon>Bacillota</taxon>
        <taxon>Clostridia</taxon>
        <taxon>Eubacteriales</taxon>
        <taxon>Eubacteriaceae</taxon>
        <taxon>Eubacterium</taxon>
    </lineage>
</organism>
<dbReference type="AlphaFoldDB" id="U2PU54"/>
<evidence type="ECO:0000313" key="1">
    <source>
        <dbReference type="EMBL" id="ERK47304.1"/>
    </source>
</evidence>
<dbReference type="EMBL" id="AWVJ01000089">
    <property type="protein sequence ID" value="ERK47304.1"/>
    <property type="molecule type" value="Genomic_DNA"/>
</dbReference>